<dbReference type="Proteomes" id="UP001473063">
    <property type="component" value="Unassembled WGS sequence"/>
</dbReference>
<evidence type="ECO:0000259" key="3">
    <source>
        <dbReference type="Pfam" id="PF16173"/>
    </source>
</evidence>
<dbReference type="EMBL" id="JBBMEJ010000021">
    <property type="protein sequence ID" value="MEQ2372082.1"/>
    <property type="molecule type" value="Genomic_DNA"/>
</dbReference>
<feature type="domain" description="DUF4832" evidence="2">
    <location>
        <begin position="240"/>
        <end position="463"/>
    </location>
</feature>
<evidence type="ECO:0000313" key="5">
    <source>
        <dbReference type="Proteomes" id="UP001473063"/>
    </source>
</evidence>
<sequence>MKKKLPIILHSLFFIFCFTLAALILHHLISSRYLKIEYTPSSSEESSQDLDNPYRGFYQMGGYILSDKEKPKTAANWCKKNCTSNPYPLMLLEINLKNYSDSDISTNALTQLDKMLTVCTQAKKQVILRFLYDWDGKALSAEPSSLPQIKKHISRLSTVVNKHSDCVYILQGTFTGNNGEMNNSNYGDLNQIRQIIEELDNDISREIYLAVRTPAQLRGILRTSTPLSSSEAYSGTLASRLSLFNDGMLGSVYDLGTYGSTPLKSSSKPEEQGTRSDELLFQYKLCQYVPNGGEVTVDNEYNDLDNAISDLSQMHVSYLNSEHDEAVLNKWKNSTYTGSDTDVFSGCSGYDYISAHLGYRYVVQQSSIDFHSVLDDTATLYLTIANTGFSSAYTKYTTDMILTSKDTGKSKKVETAIDNRSIAGNDFSEFKLSLDVRSLKKGTYTVSLRMKDPYTKNYIHFANKGYEKSKTVPVGTLTLQ</sequence>
<evidence type="ECO:0000313" key="4">
    <source>
        <dbReference type="EMBL" id="MEQ2372082.1"/>
    </source>
</evidence>
<keyword evidence="1" id="KW-0472">Membrane</keyword>
<dbReference type="InterPro" id="IPR032267">
    <property type="entry name" value="DUF4832"/>
</dbReference>
<feature type="domain" description="DUF4874" evidence="3">
    <location>
        <begin position="52"/>
        <end position="215"/>
    </location>
</feature>
<organism evidence="4 5">
    <name type="scientific">Blautia aquisgranensis</name>
    <dbReference type="NCBI Taxonomy" id="3133153"/>
    <lineage>
        <taxon>Bacteria</taxon>
        <taxon>Bacillati</taxon>
        <taxon>Bacillota</taxon>
        <taxon>Clostridia</taxon>
        <taxon>Lachnospirales</taxon>
        <taxon>Lachnospiraceae</taxon>
        <taxon>Blautia</taxon>
    </lineage>
</organism>
<dbReference type="RefSeq" id="WP_349057434.1">
    <property type="nucleotide sequence ID" value="NZ_JBBMEJ010000021.1"/>
</dbReference>
<accession>A0ABV1BIG6</accession>
<proteinExistence type="predicted"/>
<name>A0ABV1BIG6_9FIRM</name>
<keyword evidence="5" id="KW-1185">Reference proteome</keyword>
<comment type="caution">
    <text evidence="4">The sequence shown here is derived from an EMBL/GenBank/DDBJ whole genome shotgun (WGS) entry which is preliminary data.</text>
</comment>
<keyword evidence="1" id="KW-0812">Transmembrane</keyword>
<keyword evidence="1" id="KW-1133">Transmembrane helix</keyword>
<gene>
    <name evidence="4" type="ORF">WMO28_14330</name>
</gene>
<feature type="transmembrane region" description="Helical" evidence="1">
    <location>
        <begin position="7"/>
        <end position="29"/>
    </location>
</feature>
<evidence type="ECO:0000259" key="2">
    <source>
        <dbReference type="Pfam" id="PF16116"/>
    </source>
</evidence>
<protein>
    <submittedName>
        <fullName evidence="4">DUF4832 domain-containing protein</fullName>
    </submittedName>
</protein>
<evidence type="ECO:0000256" key="1">
    <source>
        <dbReference type="SAM" id="Phobius"/>
    </source>
</evidence>
<dbReference type="Pfam" id="PF16116">
    <property type="entry name" value="DUF4832"/>
    <property type="match status" value="1"/>
</dbReference>
<dbReference type="InterPro" id="IPR032379">
    <property type="entry name" value="DUF4874"/>
</dbReference>
<dbReference type="Pfam" id="PF16173">
    <property type="entry name" value="DUF4874"/>
    <property type="match status" value="1"/>
</dbReference>
<reference evidence="4 5" key="1">
    <citation type="submission" date="2024-03" db="EMBL/GenBank/DDBJ databases">
        <title>Human intestinal bacterial collection.</title>
        <authorList>
            <person name="Pauvert C."/>
            <person name="Hitch T.C.A."/>
            <person name="Clavel T."/>
        </authorList>
    </citation>
    <scope>NUCLEOTIDE SEQUENCE [LARGE SCALE GENOMIC DNA]</scope>
    <source>
        <strain evidence="4 5">CLA-JM-H16</strain>
    </source>
</reference>